<comment type="caution">
    <text evidence="2">The sequence shown here is derived from an EMBL/GenBank/DDBJ whole genome shotgun (WGS) entry which is preliminary data.</text>
</comment>
<feature type="compositionally biased region" description="Basic and acidic residues" evidence="1">
    <location>
        <begin position="9"/>
        <end position="21"/>
    </location>
</feature>
<accession>A0AAE1JB05</accession>
<name>A0AAE1JB05_9HYPO</name>
<evidence type="ECO:0000313" key="3">
    <source>
        <dbReference type="Proteomes" id="UP001273209"/>
    </source>
</evidence>
<protein>
    <submittedName>
        <fullName evidence="2">Uncharacterized protein</fullName>
    </submittedName>
</protein>
<dbReference type="EMBL" id="JAWRVG010000014">
    <property type="protein sequence ID" value="KAK4075312.1"/>
    <property type="molecule type" value="Genomic_DNA"/>
</dbReference>
<dbReference type="AlphaFoldDB" id="A0AAE1JB05"/>
<sequence>MAARMVMGKTEERNGGQEAEGRKRRAAVGWGGGVPWRPGGTTGRCQWLTLLPVGGRRDRSRIASACSLCVQGPLPTSSTAGKQTTAQHRARPPPTRPGADAAAAGTRMDAGTVQTVDVSDTHQWIAFCAARRAVSRWGGTGDDVRRQVPQRYRTGRLHGLEPDQAQAQAQEQEQALAGSGTRALATVPSTLSRTLAALHPPVKASWSELLPALDSRWRQGREEGGRWRGTGWGQQLRSRPTASST</sequence>
<dbReference type="Proteomes" id="UP001273209">
    <property type="component" value="Unassembled WGS sequence"/>
</dbReference>
<feature type="compositionally biased region" description="Polar residues" evidence="1">
    <location>
        <begin position="74"/>
        <end position="87"/>
    </location>
</feature>
<reference evidence="2" key="1">
    <citation type="submission" date="2023-11" db="EMBL/GenBank/DDBJ databases">
        <title>The genome sequences of three competitors of mushroom-forming fungi.</title>
        <authorList>
            <person name="Beijen E."/>
            <person name="Ohm R.A."/>
        </authorList>
    </citation>
    <scope>NUCLEOTIDE SEQUENCE</scope>
    <source>
        <strain evidence="2">CBS 100526</strain>
    </source>
</reference>
<organism evidence="2 3">
    <name type="scientific">Trichoderma aggressivum f. europaeum</name>
    <dbReference type="NCBI Taxonomy" id="173218"/>
    <lineage>
        <taxon>Eukaryota</taxon>
        <taxon>Fungi</taxon>
        <taxon>Dikarya</taxon>
        <taxon>Ascomycota</taxon>
        <taxon>Pezizomycotina</taxon>
        <taxon>Sordariomycetes</taxon>
        <taxon>Hypocreomycetidae</taxon>
        <taxon>Hypocreales</taxon>
        <taxon>Hypocreaceae</taxon>
        <taxon>Trichoderma</taxon>
    </lineage>
</organism>
<dbReference type="RefSeq" id="XP_062756450.1">
    <property type="nucleotide sequence ID" value="XM_062898836.1"/>
</dbReference>
<proteinExistence type="predicted"/>
<feature type="region of interest" description="Disordered" evidence="1">
    <location>
        <begin position="218"/>
        <end position="245"/>
    </location>
</feature>
<feature type="region of interest" description="Disordered" evidence="1">
    <location>
        <begin position="73"/>
        <end position="106"/>
    </location>
</feature>
<keyword evidence="3" id="KW-1185">Reference proteome</keyword>
<evidence type="ECO:0000313" key="2">
    <source>
        <dbReference type="EMBL" id="KAK4075312.1"/>
    </source>
</evidence>
<feature type="region of interest" description="Disordered" evidence="1">
    <location>
        <begin position="1"/>
        <end position="38"/>
    </location>
</feature>
<feature type="compositionally biased region" description="Low complexity" evidence="1">
    <location>
        <begin position="97"/>
        <end position="106"/>
    </location>
</feature>
<evidence type="ECO:0000256" key="1">
    <source>
        <dbReference type="SAM" id="MobiDB-lite"/>
    </source>
</evidence>
<dbReference type="GeneID" id="87918741"/>
<gene>
    <name evidence="2" type="ORF">Triagg1_4433</name>
</gene>